<evidence type="ECO:0000313" key="4">
    <source>
        <dbReference type="Proteomes" id="UP000620124"/>
    </source>
</evidence>
<comment type="similarity">
    <text evidence="2">Belongs to the ustYa family.</text>
</comment>
<dbReference type="InterPro" id="IPR021765">
    <property type="entry name" value="UstYa-like"/>
</dbReference>
<protein>
    <recommendedName>
        <fullName evidence="5">Tat pathway signal sequence</fullName>
    </recommendedName>
</protein>
<dbReference type="EMBL" id="JACAZI010000011">
    <property type="protein sequence ID" value="KAF7348861.1"/>
    <property type="molecule type" value="Genomic_DNA"/>
</dbReference>
<organism evidence="3 4">
    <name type="scientific">Mycena venus</name>
    <dbReference type="NCBI Taxonomy" id="2733690"/>
    <lineage>
        <taxon>Eukaryota</taxon>
        <taxon>Fungi</taxon>
        <taxon>Dikarya</taxon>
        <taxon>Basidiomycota</taxon>
        <taxon>Agaricomycotina</taxon>
        <taxon>Agaricomycetes</taxon>
        <taxon>Agaricomycetidae</taxon>
        <taxon>Agaricales</taxon>
        <taxon>Marasmiineae</taxon>
        <taxon>Mycenaceae</taxon>
        <taxon>Mycena</taxon>
    </lineage>
</organism>
<gene>
    <name evidence="3" type="ORF">MVEN_01406200</name>
</gene>
<dbReference type="PANTHER" id="PTHR33365:SF4">
    <property type="entry name" value="CYCLOCHLOROTINE BIOSYNTHESIS PROTEIN O"/>
    <property type="match status" value="1"/>
</dbReference>
<dbReference type="GO" id="GO:0043386">
    <property type="term" value="P:mycotoxin biosynthetic process"/>
    <property type="evidence" value="ECO:0007669"/>
    <property type="project" value="InterPro"/>
</dbReference>
<evidence type="ECO:0000256" key="1">
    <source>
        <dbReference type="ARBA" id="ARBA00004685"/>
    </source>
</evidence>
<accession>A0A8H6XYS3</accession>
<dbReference type="Pfam" id="PF11807">
    <property type="entry name" value="UstYa"/>
    <property type="match status" value="1"/>
</dbReference>
<reference evidence="3" key="1">
    <citation type="submission" date="2020-05" db="EMBL/GenBank/DDBJ databases">
        <title>Mycena genomes resolve the evolution of fungal bioluminescence.</title>
        <authorList>
            <person name="Tsai I.J."/>
        </authorList>
    </citation>
    <scope>NUCLEOTIDE SEQUENCE</scope>
    <source>
        <strain evidence="3">CCC161011</strain>
    </source>
</reference>
<comment type="caution">
    <text evidence="3">The sequence shown here is derived from an EMBL/GenBank/DDBJ whole genome shotgun (WGS) entry which is preliminary data.</text>
</comment>
<sequence>MFLCPSQLASQESEAYHALLQSDADELDKERLVEEASSRLASTTHRWKILAFCEAILIFLLVGRVYYDASATRAGSTPSHLLYSAPAAPAREAVEYKVQVFHTGFHEDFSKYQEISNETDQAWLDLYNVGTLIDRFTRITKEEAVRLPNKTAPIPGDEDHYLVLLHVFHDLHCLNYIRRGLHPEHSRFNLSDSNVAFHLDHCVESLRRTLMCSPDLSLLVWQWEDERQLTLPQDTSAHECVNFDRLTEWAENRALINEWDRTKHLVDDLQIPIYHSDGSTSGSRG</sequence>
<dbReference type="AlphaFoldDB" id="A0A8H6XYS3"/>
<evidence type="ECO:0008006" key="5">
    <source>
        <dbReference type="Google" id="ProtNLM"/>
    </source>
</evidence>
<evidence type="ECO:0000256" key="2">
    <source>
        <dbReference type="ARBA" id="ARBA00035112"/>
    </source>
</evidence>
<dbReference type="OrthoDB" id="3687641at2759"/>
<comment type="pathway">
    <text evidence="1">Mycotoxin biosynthesis.</text>
</comment>
<dbReference type="PANTHER" id="PTHR33365">
    <property type="entry name" value="YALI0B05434P"/>
    <property type="match status" value="1"/>
</dbReference>
<keyword evidence="4" id="KW-1185">Reference proteome</keyword>
<dbReference type="Proteomes" id="UP000620124">
    <property type="component" value="Unassembled WGS sequence"/>
</dbReference>
<proteinExistence type="inferred from homology"/>
<name>A0A8H6XYS3_9AGAR</name>
<evidence type="ECO:0000313" key="3">
    <source>
        <dbReference type="EMBL" id="KAF7348861.1"/>
    </source>
</evidence>